<feature type="non-terminal residue" evidence="1">
    <location>
        <position position="83"/>
    </location>
</feature>
<reference evidence="1 2" key="1">
    <citation type="submission" date="2020-04" db="EMBL/GenBank/DDBJ databases">
        <title>Whole-genome sequencing of Vibrio spp. from China reveals different genetic environments of blaCTX-M-14 among diverse lineages.</title>
        <authorList>
            <person name="Zheng Z."/>
            <person name="Ye L."/>
            <person name="Chen S."/>
        </authorList>
    </citation>
    <scope>NUCLEOTIDE SEQUENCE [LARGE SCALE GENOMIC DNA]</scope>
    <source>
        <strain evidence="1 2">Vb0574</strain>
    </source>
</reference>
<protein>
    <submittedName>
        <fullName evidence="1">Uncharacterized protein</fullName>
    </submittedName>
</protein>
<proteinExistence type="predicted"/>
<gene>
    <name evidence="1" type="ORF">HKB21_06360</name>
</gene>
<sequence>HAAGQDFMSIQVSFKPEDKEYTIDTVPTDLKKEHLLDSDNNLSIKKVWDCSKDKLTASSLKTYLVANYPTAFDSPLINQKIAD</sequence>
<evidence type="ECO:0000313" key="1">
    <source>
        <dbReference type="EMBL" id="NMU25239.1"/>
    </source>
</evidence>
<dbReference type="AlphaFoldDB" id="A0A7Y0S2P7"/>
<feature type="non-terminal residue" evidence="1">
    <location>
        <position position="1"/>
    </location>
</feature>
<dbReference type="Proteomes" id="UP000555836">
    <property type="component" value="Unassembled WGS sequence"/>
</dbReference>
<dbReference type="EMBL" id="JABCLD010000898">
    <property type="protein sequence ID" value="NMU25239.1"/>
    <property type="molecule type" value="Genomic_DNA"/>
</dbReference>
<organism evidence="1 2">
    <name type="scientific">Vibrio parahaemolyticus</name>
    <dbReference type="NCBI Taxonomy" id="670"/>
    <lineage>
        <taxon>Bacteria</taxon>
        <taxon>Pseudomonadati</taxon>
        <taxon>Pseudomonadota</taxon>
        <taxon>Gammaproteobacteria</taxon>
        <taxon>Vibrionales</taxon>
        <taxon>Vibrionaceae</taxon>
        <taxon>Vibrio</taxon>
    </lineage>
</organism>
<accession>A0A7Y0S2P7</accession>
<comment type="caution">
    <text evidence="1">The sequence shown here is derived from an EMBL/GenBank/DDBJ whole genome shotgun (WGS) entry which is preliminary data.</text>
</comment>
<name>A0A7Y0S2P7_VIBPH</name>
<evidence type="ECO:0000313" key="2">
    <source>
        <dbReference type="Proteomes" id="UP000555836"/>
    </source>
</evidence>